<feature type="domain" description="Fumarylacetoacetase-like C-terminal" evidence="3">
    <location>
        <begin position="65"/>
        <end position="262"/>
    </location>
</feature>
<evidence type="ECO:0000259" key="3">
    <source>
        <dbReference type="Pfam" id="PF01557"/>
    </source>
</evidence>
<dbReference type="Gene3D" id="3.90.850.10">
    <property type="entry name" value="Fumarylacetoacetase-like, C-terminal domain"/>
    <property type="match status" value="1"/>
</dbReference>
<organism evidence="5 6">
    <name type="scientific">Naumannella halotolerans</name>
    <dbReference type="NCBI Taxonomy" id="993414"/>
    <lineage>
        <taxon>Bacteria</taxon>
        <taxon>Bacillati</taxon>
        <taxon>Actinomycetota</taxon>
        <taxon>Actinomycetes</taxon>
        <taxon>Propionibacteriales</taxon>
        <taxon>Propionibacteriaceae</taxon>
        <taxon>Naumannella</taxon>
    </lineage>
</organism>
<dbReference type="InterPro" id="IPR036663">
    <property type="entry name" value="Fumarylacetoacetase_C_sf"/>
</dbReference>
<dbReference type="Gene3D" id="2.30.30.370">
    <property type="entry name" value="FAH"/>
    <property type="match status" value="1"/>
</dbReference>
<evidence type="ECO:0000256" key="1">
    <source>
        <dbReference type="ARBA" id="ARBA00022723"/>
    </source>
</evidence>
<keyword evidence="6" id="KW-1185">Reference proteome</keyword>
<dbReference type="EMBL" id="SOAW01000001">
    <property type="protein sequence ID" value="TDT33155.1"/>
    <property type="molecule type" value="Genomic_DNA"/>
</dbReference>
<evidence type="ECO:0000313" key="6">
    <source>
        <dbReference type="Proteomes" id="UP000295371"/>
    </source>
</evidence>
<evidence type="ECO:0000313" key="5">
    <source>
        <dbReference type="EMBL" id="TDT33155.1"/>
    </source>
</evidence>
<reference evidence="5 6" key="1">
    <citation type="submission" date="2019-03" db="EMBL/GenBank/DDBJ databases">
        <title>Genomic Encyclopedia of Archaeal and Bacterial Type Strains, Phase II (KMG-II): from individual species to whole genera.</title>
        <authorList>
            <person name="Goeker M."/>
        </authorList>
    </citation>
    <scope>NUCLEOTIDE SEQUENCE [LARGE SCALE GENOMIC DNA]</scope>
    <source>
        <strain evidence="5 6">DSM 24323</strain>
    </source>
</reference>
<dbReference type="Pfam" id="PF10370">
    <property type="entry name" value="Rv2993c-like_N"/>
    <property type="match status" value="1"/>
</dbReference>
<gene>
    <name evidence="5" type="ORF">CLV29_0758</name>
</gene>
<feature type="region of interest" description="Disordered" evidence="2">
    <location>
        <begin position="258"/>
        <end position="285"/>
    </location>
</feature>
<evidence type="ECO:0000259" key="4">
    <source>
        <dbReference type="Pfam" id="PF10370"/>
    </source>
</evidence>
<dbReference type="AlphaFoldDB" id="A0A4R7J7F0"/>
<dbReference type="GO" id="GO:0046872">
    <property type="term" value="F:metal ion binding"/>
    <property type="evidence" value="ECO:0007669"/>
    <property type="project" value="UniProtKB-KW"/>
</dbReference>
<sequence length="285" mass="30079">MRVARFSTGDAPRYGLVELARDNGEHPDTIAVLTGDPIAMPVQLTGERVGLDAARLLAPVIPRSKVIAVGRNYADHAKELGNEVPKTPLTFFKPNTAVIGPGDQIIAPAASKELHFEGELAVVIGRIASQVPAERAQEVIFGYTVGNDATLRDLQKSDGQWARAKGFDTSCPLGPWIVTHFTIEEAGELALSSSVDGRQRQSGNTSDMIFPIAQLVEYISSYTTLLPGDVILTGTPAGVGELRPGQQVSVHIEGIGTLTNPVGEPGTPVVSASADEAPRAEGEQA</sequence>
<name>A0A4R7J7F0_9ACTN</name>
<feature type="compositionally biased region" description="Basic and acidic residues" evidence="2">
    <location>
        <begin position="276"/>
        <end position="285"/>
    </location>
</feature>
<evidence type="ECO:0000256" key="2">
    <source>
        <dbReference type="SAM" id="MobiDB-lite"/>
    </source>
</evidence>
<dbReference type="SUPFAM" id="SSF56529">
    <property type="entry name" value="FAH"/>
    <property type="match status" value="1"/>
</dbReference>
<protein>
    <submittedName>
        <fullName evidence="5">2-keto-4-pentenoate hydratase/2-oxohepta-3-ene-1,7-dioic acid hydratase in catechol pathway</fullName>
    </submittedName>
</protein>
<feature type="domain" description="Rv2993c-like N-terminal" evidence="4">
    <location>
        <begin position="1"/>
        <end position="59"/>
    </location>
</feature>
<dbReference type="PANTHER" id="PTHR11820:SF7">
    <property type="entry name" value="ACYLPYRUVASE FAHD1, MITOCHONDRIAL"/>
    <property type="match status" value="1"/>
</dbReference>
<dbReference type="InterPro" id="IPR018833">
    <property type="entry name" value="Rv2993c-like_N"/>
</dbReference>
<proteinExistence type="predicted"/>
<dbReference type="InterPro" id="IPR011234">
    <property type="entry name" value="Fumarylacetoacetase-like_C"/>
</dbReference>
<dbReference type="Pfam" id="PF01557">
    <property type="entry name" value="FAA_hydrolase"/>
    <property type="match status" value="1"/>
</dbReference>
<dbReference type="Proteomes" id="UP000295371">
    <property type="component" value="Unassembled WGS sequence"/>
</dbReference>
<dbReference type="OrthoDB" id="9805307at2"/>
<dbReference type="PANTHER" id="PTHR11820">
    <property type="entry name" value="ACYLPYRUVASE"/>
    <property type="match status" value="1"/>
</dbReference>
<dbReference type="GO" id="GO:0018773">
    <property type="term" value="F:acetylpyruvate hydrolase activity"/>
    <property type="evidence" value="ECO:0007669"/>
    <property type="project" value="TreeGrafter"/>
</dbReference>
<dbReference type="RefSeq" id="WP_133753710.1">
    <property type="nucleotide sequence ID" value="NZ_SOAW01000001.1"/>
</dbReference>
<accession>A0A4R7J7F0</accession>
<keyword evidence="1" id="KW-0479">Metal-binding</keyword>
<comment type="caution">
    <text evidence="5">The sequence shown here is derived from an EMBL/GenBank/DDBJ whole genome shotgun (WGS) entry which is preliminary data.</text>
</comment>
<dbReference type="FunFam" id="3.90.850.10:FF:000002">
    <property type="entry name" value="2-hydroxyhepta-2,4-diene-1,7-dioate isomerase"/>
    <property type="match status" value="1"/>
</dbReference>
<dbReference type="GO" id="GO:0019752">
    <property type="term" value="P:carboxylic acid metabolic process"/>
    <property type="evidence" value="ECO:0007669"/>
    <property type="project" value="UniProtKB-ARBA"/>
</dbReference>
<dbReference type="GO" id="GO:0016853">
    <property type="term" value="F:isomerase activity"/>
    <property type="evidence" value="ECO:0007669"/>
    <property type="project" value="UniProtKB-ARBA"/>
</dbReference>